<organism evidence="5 6">
    <name type="scientific">Sporolactobacillus putidus</name>
    <dbReference type="NCBI Taxonomy" id="492735"/>
    <lineage>
        <taxon>Bacteria</taxon>
        <taxon>Bacillati</taxon>
        <taxon>Bacillota</taxon>
        <taxon>Bacilli</taxon>
        <taxon>Bacillales</taxon>
        <taxon>Sporolactobacillaceae</taxon>
        <taxon>Sporolactobacillus</taxon>
    </lineage>
</organism>
<dbReference type="InterPro" id="IPR036388">
    <property type="entry name" value="WH-like_DNA-bd_sf"/>
</dbReference>
<dbReference type="InterPro" id="IPR011991">
    <property type="entry name" value="ArsR-like_HTH"/>
</dbReference>
<protein>
    <submittedName>
        <fullName evidence="5">AsnC family transcriptional regulator</fullName>
    </submittedName>
</protein>
<dbReference type="PROSITE" id="PS50956">
    <property type="entry name" value="HTH_ASNC_2"/>
    <property type="match status" value="1"/>
</dbReference>
<dbReference type="Proteomes" id="UP000654670">
    <property type="component" value="Unassembled WGS sequence"/>
</dbReference>
<dbReference type="FunFam" id="1.10.10.10:FF:000186">
    <property type="entry name" value="AsnC family transcriptional regulator"/>
    <property type="match status" value="1"/>
</dbReference>
<dbReference type="PRINTS" id="PR00033">
    <property type="entry name" value="HTHASNC"/>
</dbReference>
<dbReference type="EMBL" id="BMOK01000005">
    <property type="protein sequence ID" value="GGL51029.1"/>
    <property type="molecule type" value="Genomic_DNA"/>
</dbReference>
<dbReference type="Gene3D" id="1.10.10.10">
    <property type="entry name" value="Winged helix-like DNA-binding domain superfamily/Winged helix DNA-binding domain"/>
    <property type="match status" value="1"/>
</dbReference>
<dbReference type="InterPro" id="IPR000485">
    <property type="entry name" value="AsnC-type_HTH_dom"/>
</dbReference>
<evidence type="ECO:0000259" key="4">
    <source>
        <dbReference type="PROSITE" id="PS50956"/>
    </source>
</evidence>
<name>A0A917S1P5_9BACL</name>
<comment type="caution">
    <text evidence="5">The sequence shown here is derived from an EMBL/GenBank/DDBJ whole genome shotgun (WGS) entry which is preliminary data.</text>
</comment>
<keyword evidence="2" id="KW-0238">DNA-binding</keyword>
<dbReference type="FunFam" id="3.30.70.920:FF:000018">
    <property type="entry name" value="Transcriptional regulator, AsnC family"/>
    <property type="match status" value="1"/>
</dbReference>
<sequence>MDEIDLNILSQLQENARLTMIELGKKVGLTSPSVTERVKRLEEQGVIKKYYALVSPEKLNKQVTAFVLMEPKDCKKYAQFAAGHPDVIECHRIAGMYSYLTKVVTESVHTLEDYINACLKYGKPTTFIVLSSPVEQKPITQLKSMRLNSVTQ</sequence>
<dbReference type="GO" id="GO:0005829">
    <property type="term" value="C:cytosol"/>
    <property type="evidence" value="ECO:0007669"/>
    <property type="project" value="TreeGrafter"/>
</dbReference>
<dbReference type="PANTHER" id="PTHR30154:SF20">
    <property type="entry name" value="LEUCINE-RESPONSIVE REGULATORY PROTEIN"/>
    <property type="match status" value="1"/>
</dbReference>
<dbReference type="SUPFAM" id="SSF54909">
    <property type="entry name" value="Dimeric alpha+beta barrel"/>
    <property type="match status" value="1"/>
</dbReference>
<dbReference type="RefSeq" id="WP_188802393.1">
    <property type="nucleotide sequence ID" value="NZ_BMOK01000005.1"/>
</dbReference>
<evidence type="ECO:0000256" key="3">
    <source>
        <dbReference type="ARBA" id="ARBA00023163"/>
    </source>
</evidence>
<evidence type="ECO:0000313" key="6">
    <source>
        <dbReference type="Proteomes" id="UP000654670"/>
    </source>
</evidence>
<keyword evidence="3" id="KW-0804">Transcription</keyword>
<gene>
    <name evidence="5" type="ORF">GCM10007968_14120</name>
</gene>
<keyword evidence="1" id="KW-0805">Transcription regulation</keyword>
<evidence type="ECO:0000256" key="2">
    <source>
        <dbReference type="ARBA" id="ARBA00023125"/>
    </source>
</evidence>
<dbReference type="PROSITE" id="PS00519">
    <property type="entry name" value="HTH_ASNC_1"/>
    <property type="match status" value="1"/>
</dbReference>
<keyword evidence="6" id="KW-1185">Reference proteome</keyword>
<dbReference type="InterPro" id="IPR019887">
    <property type="entry name" value="Tscrpt_reg_AsnC/Lrp_C"/>
</dbReference>
<dbReference type="SUPFAM" id="SSF46785">
    <property type="entry name" value="Winged helix' DNA-binding domain"/>
    <property type="match status" value="1"/>
</dbReference>
<dbReference type="InterPro" id="IPR011008">
    <property type="entry name" value="Dimeric_a/b-barrel"/>
</dbReference>
<dbReference type="InterPro" id="IPR019885">
    <property type="entry name" value="Tscrpt_reg_HTH_AsnC-type_CS"/>
</dbReference>
<proteinExistence type="predicted"/>
<dbReference type="InterPro" id="IPR036390">
    <property type="entry name" value="WH_DNA-bd_sf"/>
</dbReference>
<dbReference type="SMART" id="SM00344">
    <property type="entry name" value="HTH_ASNC"/>
    <property type="match status" value="1"/>
</dbReference>
<reference evidence="5" key="1">
    <citation type="journal article" date="2014" name="Int. J. Syst. Evol. Microbiol.">
        <title>Complete genome sequence of Corynebacterium casei LMG S-19264T (=DSM 44701T), isolated from a smear-ripened cheese.</title>
        <authorList>
            <consortium name="US DOE Joint Genome Institute (JGI-PGF)"/>
            <person name="Walter F."/>
            <person name="Albersmeier A."/>
            <person name="Kalinowski J."/>
            <person name="Ruckert C."/>
        </authorList>
    </citation>
    <scope>NUCLEOTIDE SEQUENCE</scope>
    <source>
        <strain evidence="5">JCM 15325</strain>
    </source>
</reference>
<dbReference type="GO" id="GO:0043565">
    <property type="term" value="F:sequence-specific DNA binding"/>
    <property type="evidence" value="ECO:0007669"/>
    <property type="project" value="InterPro"/>
</dbReference>
<evidence type="ECO:0000313" key="5">
    <source>
        <dbReference type="EMBL" id="GGL51029.1"/>
    </source>
</evidence>
<reference evidence="5" key="2">
    <citation type="submission" date="2020-09" db="EMBL/GenBank/DDBJ databases">
        <authorList>
            <person name="Sun Q."/>
            <person name="Ohkuma M."/>
        </authorList>
    </citation>
    <scope>NUCLEOTIDE SEQUENCE</scope>
    <source>
        <strain evidence="5">JCM 15325</strain>
    </source>
</reference>
<dbReference type="AlphaFoldDB" id="A0A917S1P5"/>
<dbReference type="GO" id="GO:0043200">
    <property type="term" value="P:response to amino acid"/>
    <property type="evidence" value="ECO:0007669"/>
    <property type="project" value="TreeGrafter"/>
</dbReference>
<accession>A0A917S1P5</accession>
<feature type="domain" description="HTH asnC-type" evidence="4">
    <location>
        <begin position="1"/>
        <end position="62"/>
    </location>
</feature>
<dbReference type="Pfam" id="PF13412">
    <property type="entry name" value="HTH_24"/>
    <property type="match status" value="1"/>
</dbReference>
<dbReference type="PANTHER" id="PTHR30154">
    <property type="entry name" value="LEUCINE-RESPONSIVE REGULATORY PROTEIN"/>
    <property type="match status" value="1"/>
</dbReference>
<evidence type="ECO:0000256" key="1">
    <source>
        <dbReference type="ARBA" id="ARBA00023015"/>
    </source>
</evidence>
<dbReference type="Gene3D" id="3.30.70.920">
    <property type="match status" value="1"/>
</dbReference>
<dbReference type="Pfam" id="PF01037">
    <property type="entry name" value="AsnC_trans_reg"/>
    <property type="match status" value="1"/>
</dbReference>
<dbReference type="CDD" id="cd00090">
    <property type="entry name" value="HTH_ARSR"/>
    <property type="match status" value="1"/>
</dbReference>
<dbReference type="InterPro" id="IPR019888">
    <property type="entry name" value="Tscrpt_reg_AsnC-like"/>
</dbReference>